<protein>
    <submittedName>
        <fullName evidence="2">Uncharacterized protein</fullName>
    </submittedName>
</protein>
<feature type="region of interest" description="Disordered" evidence="1">
    <location>
        <begin position="1"/>
        <end position="89"/>
    </location>
</feature>
<evidence type="ECO:0000313" key="3">
    <source>
        <dbReference type="Proteomes" id="UP000326924"/>
    </source>
</evidence>
<dbReference type="Proteomes" id="UP000326924">
    <property type="component" value="Unassembled WGS sequence"/>
</dbReference>
<keyword evidence="3" id="KW-1185">Reference proteome</keyword>
<feature type="compositionally biased region" description="Basic residues" evidence="1">
    <location>
        <begin position="1"/>
        <end position="13"/>
    </location>
</feature>
<reference evidence="2 3" key="1">
    <citation type="submission" date="2019-09" db="EMBL/GenBank/DDBJ databases">
        <title>Draft genome of the ectomycorrhizal ascomycete Sphaerosporella brunnea.</title>
        <authorList>
            <consortium name="DOE Joint Genome Institute"/>
            <person name="Benucci G.M."/>
            <person name="Marozzi G."/>
            <person name="Antonielli L."/>
            <person name="Sanchez S."/>
            <person name="Marco P."/>
            <person name="Wang X."/>
            <person name="Falini L.B."/>
            <person name="Barry K."/>
            <person name="Haridas S."/>
            <person name="Lipzen A."/>
            <person name="Labutti K."/>
            <person name="Grigoriev I.V."/>
            <person name="Murat C."/>
            <person name="Martin F."/>
            <person name="Albertini E."/>
            <person name="Donnini D."/>
            <person name="Bonito G."/>
        </authorList>
    </citation>
    <scope>NUCLEOTIDE SEQUENCE [LARGE SCALE GENOMIC DNA]</scope>
    <source>
        <strain evidence="2 3">Sb_GMNB300</strain>
    </source>
</reference>
<sequence>MRPPKTPRHKGKRGPTLSPDILSSPHAPTIYTPPSKGAKTPRPTRSTRKAAFPESPTRASRIGGVGPAARRTAKSNIAHQEGARQIAPRDGLADAAASVVEGAAINSALPPTAPKELVSGPGETICNAGRSASNRIGTLKEAGAFTTEATRSHAGSTTPQVPATGAYRWRSPLERREWMMDPYVAEIARRHRQGSP</sequence>
<name>A0A5J5ET85_9PEZI</name>
<feature type="region of interest" description="Disordered" evidence="1">
    <location>
        <begin position="148"/>
        <end position="168"/>
    </location>
</feature>
<dbReference type="InParanoid" id="A0A5J5ET85"/>
<evidence type="ECO:0000256" key="1">
    <source>
        <dbReference type="SAM" id="MobiDB-lite"/>
    </source>
</evidence>
<gene>
    <name evidence="2" type="ORF">FN846DRAFT_908586</name>
</gene>
<comment type="caution">
    <text evidence="2">The sequence shown here is derived from an EMBL/GenBank/DDBJ whole genome shotgun (WGS) entry which is preliminary data.</text>
</comment>
<organism evidence="2 3">
    <name type="scientific">Sphaerosporella brunnea</name>
    <dbReference type="NCBI Taxonomy" id="1250544"/>
    <lineage>
        <taxon>Eukaryota</taxon>
        <taxon>Fungi</taxon>
        <taxon>Dikarya</taxon>
        <taxon>Ascomycota</taxon>
        <taxon>Pezizomycotina</taxon>
        <taxon>Pezizomycetes</taxon>
        <taxon>Pezizales</taxon>
        <taxon>Pyronemataceae</taxon>
        <taxon>Sphaerosporella</taxon>
    </lineage>
</organism>
<evidence type="ECO:0000313" key="2">
    <source>
        <dbReference type="EMBL" id="KAA8902293.1"/>
    </source>
</evidence>
<dbReference type="EMBL" id="VXIS01000133">
    <property type="protein sequence ID" value="KAA8902293.1"/>
    <property type="molecule type" value="Genomic_DNA"/>
</dbReference>
<dbReference type="AlphaFoldDB" id="A0A5J5ET85"/>
<accession>A0A5J5ET85</accession>
<proteinExistence type="predicted"/>
<feature type="compositionally biased region" description="Polar residues" evidence="1">
    <location>
        <begin position="148"/>
        <end position="161"/>
    </location>
</feature>